<comment type="caution">
    <text evidence="1">The sequence shown here is derived from an EMBL/GenBank/DDBJ whole genome shotgun (WGS) entry which is preliminary data.</text>
</comment>
<name>A0A820SBT3_9BILA</name>
<evidence type="ECO:0000313" key="2">
    <source>
        <dbReference type="Proteomes" id="UP000663873"/>
    </source>
</evidence>
<proteinExistence type="predicted"/>
<keyword evidence="2" id="KW-1185">Reference proteome</keyword>
<organism evidence="1 2">
    <name type="scientific">Rotaria socialis</name>
    <dbReference type="NCBI Taxonomy" id="392032"/>
    <lineage>
        <taxon>Eukaryota</taxon>
        <taxon>Metazoa</taxon>
        <taxon>Spiralia</taxon>
        <taxon>Gnathifera</taxon>
        <taxon>Rotifera</taxon>
        <taxon>Eurotatoria</taxon>
        <taxon>Bdelloidea</taxon>
        <taxon>Philodinida</taxon>
        <taxon>Philodinidae</taxon>
        <taxon>Rotaria</taxon>
    </lineage>
</organism>
<reference evidence="1" key="1">
    <citation type="submission" date="2021-02" db="EMBL/GenBank/DDBJ databases">
        <authorList>
            <person name="Nowell W R."/>
        </authorList>
    </citation>
    <scope>NUCLEOTIDE SEQUENCE</scope>
</reference>
<sequence>MQNFILNSTQPFPEPTQLKQRIRAGITSTRFSEKAVFPGKVPDFDWQPPLKITPFDSAQNPASNTTHVKVSNDFLNELEYAVNHTLANIIRQSNSLGVHAHDLFDELITDAGQFELHHQESVYVSNATSSSQACSIQQSSEEQQYRSSQDFISHCGDYESVAHANILSQQQIYSRANHHLVS</sequence>
<dbReference type="Proteomes" id="UP000663873">
    <property type="component" value="Unassembled WGS sequence"/>
</dbReference>
<dbReference type="Gene3D" id="1.20.5.340">
    <property type="match status" value="1"/>
</dbReference>
<evidence type="ECO:0000313" key="1">
    <source>
        <dbReference type="EMBL" id="CAF4451530.1"/>
    </source>
</evidence>
<dbReference type="EMBL" id="CAJOBP010004800">
    <property type="protein sequence ID" value="CAF4451530.1"/>
    <property type="molecule type" value="Genomic_DNA"/>
</dbReference>
<protein>
    <submittedName>
        <fullName evidence="1">Uncharacterized protein</fullName>
    </submittedName>
</protein>
<accession>A0A820SBT3</accession>
<gene>
    <name evidence="1" type="ORF">UJA718_LOCUS22826</name>
</gene>
<dbReference type="AlphaFoldDB" id="A0A820SBT3"/>